<feature type="transmembrane region" description="Helical" evidence="1">
    <location>
        <begin position="49"/>
        <end position="65"/>
    </location>
</feature>
<keyword evidence="3" id="KW-1185">Reference proteome</keyword>
<comment type="caution">
    <text evidence="2">The sequence shown here is derived from an EMBL/GenBank/DDBJ whole genome shotgun (WGS) entry which is preliminary data.</text>
</comment>
<organism evidence="2 3">
    <name type="scientific">Xenoophorus captivus</name>
    <dbReference type="NCBI Taxonomy" id="1517983"/>
    <lineage>
        <taxon>Eukaryota</taxon>
        <taxon>Metazoa</taxon>
        <taxon>Chordata</taxon>
        <taxon>Craniata</taxon>
        <taxon>Vertebrata</taxon>
        <taxon>Euteleostomi</taxon>
        <taxon>Actinopterygii</taxon>
        <taxon>Neopterygii</taxon>
        <taxon>Teleostei</taxon>
        <taxon>Neoteleostei</taxon>
        <taxon>Acanthomorphata</taxon>
        <taxon>Ovalentaria</taxon>
        <taxon>Atherinomorphae</taxon>
        <taxon>Cyprinodontiformes</taxon>
        <taxon>Goodeidae</taxon>
        <taxon>Xenoophorus</taxon>
    </lineage>
</organism>
<reference evidence="2 3" key="1">
    <citation type="submission" date="2021-06" db="EMBL/GenBank/DDBJ databases">
        <authorList>
            <person name="Palmer J.M."/>
        </authorList>
    </citation>
    <scope>NUCLEOTIDE SEQUENCE [LARGE SCALE GENOMIC DNA]</scope>
    <source>
        <strain evidence="2 3">XC_2019</strain>
        <tissue evidence="2">Muscle</tissue>
    </source>
</reference>
<evidence type="ECO:0000313" key="2">
    <source>
        <dbReference type="EMBL" id="MEQ2208443.1"/>
    </source>
</evidence>
<keyword evidence="1" id="KW-0812">Transmembrane</keyword>
<feature type="transmembrane region" description="Helical" evidence="1">
    <location>
        <begin position="18"/>
        <end position="37"/>
    </location>
</feature>
<name>A0ABV0RJV4_9TELE</name>
<evidence type="ECO:0000256" key="1">
    <source>
        <dbReference type="SAM" id="Phobius"/>
    </source>
</evidence>
<gene>
    <name evidence="2" type="ORF">XENOCAPTIV_031022</name>
</gene>
<keyword evidence="1" id="KW-0472">Membrane</keyword>
<keyword evidence="1" id="KW-1133">Transmembrane helix</keyword>
<dbReference type="EMBL" id="JAHRIN010050512">
    <property type="protein sequence ID" value="MEQ2208443.1"/>
    <property type="molecule type" value="Genomic_DNA"/>
</dbReference>
<accession>A0ABV0RJV4</accession>
<proteinExistence type="predicted"/>
<sequence length="122" mass="13944">MTLKPKWTDPSGLKRNPFFYRHSLFFFLLFLELVYSVNSTSTSFCSDSLFNFIYIVFVAHVPVVVKKQSGFGGQGDWQIISRHAFFHSPIGTLAGIVSETACFWPPLTLLPWDIQAQLDEHL</sequence>
<evidence type="ECO:0000313" key="3">
    <source>
        <dbReference type="Proteomes" id="UP001434883"/>
    </source>
</evidence>
<dbReference type="Proteomes" id="UP001434883">
    <property type="component" value="Unassembled WGS sequence"/>
</dbReference>
<protein>
    <submittedName>
        <fullName evidence="2">Uncharacterized protein</fullName>
    </submittedName>
</protein>